<dbReference type="EMBL" id="NQVE01000123">
    <property type="protein sequence ID" value="RAL46380.1"/>
    <property type="molecule type" value="Genomic_DNA"/>
</dbReference>
<keyword evidence="2" id="KW-1185">Reference proteome</keyword>
<evidence type="ECO:0000313" key="2">
    <source>
        <dbReference type="Proteomes" id="UP000249390"/>
    </source>
</evidence>
<organism evidence="1 2">
    <name type="scientific">Cuscuta australis</name>
    <dbReference type="NCBI Taxonomy" id="267555"/>
    <lineage>
        <taxon>Eukaryota</taxon>
        <taxon>Viridiplantae</taxon>
        <taxon>Streptophyta</taxon>
        <taxon>Embryophyta</taxon>
        <taxon>Tracheophyta</taxon>
        <taxon>Spermatophyta</taxon>
        <taxon>Magnoliopsida</taxon>
        <taxon>eudicotyledons</taxon>
        <taxon>Gunneridae</taxon>
        <taxon>Pentapetalae</taxon>
        <taxon>asterids</taxon>
        <taxon>lamiids</taxon>
        <taxon>Solanales</taxon>
        <taxon>Convolvulaceae</taxon>
        <taxon>Cuscuteae</taxon>
        <taxon>Cuscuta</taxon>
        <taxon>Cuscuta subgen. Grammica</taxon>
        <taxon>Cuscuta sect. Cleistogrammica</taxon>
    </lineage>
</organism>
<reference evidence="1 2" key="1">
    <citation type="submission" date="2018-06" db="EMBL/GenBank/DDBJ databases">
        <title>The Genome of Cuscuta australis (Dodder) Provides Insight into the Evolution of Plant Parasitism.</title>
        <authorList>
            <person name="Liu H."/>
        </authorList>
    </citation>
    <scope>NUCLEOTIDE SEQUENCE [LARGE SCALE GENOMIC DNA]</scope>
    <source>
        <strain evidence="2">cv. Yunnan</strain>
        <tissue evidence="1">Vines</tissue>
    </source>
</reference>
<sequence length="139" mass="15140">MRTTQCFESMNSFFDYLSRVLECFKSLSKFRIIVAGMNKLYISASNVGEPASPLDHGRTADDVSEMDISGVAINHVIADPCVLQMKGRQRECSAGSSNGCFKGGLKKALANVPFCHGCVRTGHYKHNCPKKTDCKGSPS</sequence>
<dbReference type="AlphaFoldDB" id="A0A328DM94"/>
<proteinExistence type="predicted"/>
<gene>
    <name evidence="1" type="ORF">DM860_015373</name>
</gene>
<evidence type="ECO:0000313" key="1">
    <source>
        <dbReference type="EMBL" id="RAL46380.1"/>
    </source>
</evidence>
<protein>
    <submittedName>
        <fullName evidence="1">Uncharacterized protein</fullName>
    </submittedName>
</protein>
<dbReference type="Proteomes" id="UP000249390">
    <property type="component" value="Unassembled WGS sequence"/>
</dbReference>
<comment type="caution">
    <text evidence="1">The sequence shown here is derived from an EMBL/GenBank/DDBJ whole genome shotgun (WGS) entry which is preliminary data.</text>
</comment>
<name>A0A328DM94_9ASTE</name>
<accession>A0A328DM94</accession>